<accession>A0A060A2G3</accession>
<gene>
    <name evidence="1" type="ORF">Acaty_c2582</name>
</gene>
<dbReference type="KEGG" id="acz:Acaty_c2582"/>
<reference evidence="1 2" key="1">
    <citation type="journal article" date="2009" name="J. Bacteriol.">
        <title>Draft genome sequence of the extremely acidophilic bacterium Acidithiobacillus caldus ATCC 51756 reveals metabolic versatility in the genus Acidithiobacillus.</title>
        <authorList>
            <person name="Valdes J."/>
            <person name="Quatrini R."/>
            <person name="Hallberg K."/>
            <person name="Dopson M."/>
            <person name="Valenzuela P.D."/>
            <person name="Holmes D.S."/>
        </authorList>
    </citation>
    <scope>NUCLEOTIDE SEQUENCE [LARGE SCALE GENOMIC DNA]</scope>
    <source>
        <strain evidence="2">ATCC 51756 / DSM 8584 / KU</strain>
    </source>
</reference>
<dbReference type="EMBL" id="CP005986">
    <property type="protein sequence ID" value="AIA56426.1"/>
    <property type="molecule type" value="Genomic_DNA"/>
</dbReference>
<protein>
    <submittedName>
        <fullName evidence="1">Uncharacterized protein</fullName>
    </submittedName>
</protein>
<dbReference type="HOGENOM" id="CLU_2875402_0_0_6"/>
<dbReference type="Proteomes" id="UP000005522">
    <property type="component" value="Chromosome"/>
</dbReference>
<evidence type="ECO:0000313" key="1">
    <source>
        <dbReference type="EMBL" id="AIA56426.1"/>
    </source>
</evidence>
<proteinExistence type="predicted"/>
<name>A0A060A2G3_ACICK</name>
<sequence length="63" mass="7239">MLLRGEHHAMLRERSPRIAERWPPRQPVSLLQRLFRWEQSDDEFQWTSPVPAAAGNTGACAAL</sequence>
<organism evidence="1 2">
    <name type="scientific">Acidithiobacillus caldus (strain ATCC 51756 / DSM 8584 / KU)</name>
    <dbReference type="NCBI Taxonomy" id="637389"/>
    <lineage>
        <taxon>Bacteria</taxon>
        <taxon>Pseudomonadati</taxon>
        <taxon>Pseudomonadota</taxon>
        <taxon>Acidithiobacillia</taxon>
        <taxon>Acidithiobacillales</taxon>
        <taxon>Acidithiobacillaceae</taxon>
        <taxon>Acidithiobacillus</taxon>
    </lineage>
</organism>
<dbReference type="AlphaFoldDB" id="A0A060A2G3"/>
<evidence type="ECO:0000313" key="2">
    <source>
        <dbReference type="Proteomes" id="UP000005522"/>
    </source>
</evidence>